<evidence type="ECO:0000313" key="3">
    <source>
        <dbReference type="Proteomes" id="UP001501207"/>
    </source>
</evidence>
<keyword evidence="3" id="KW-1185">Reference proteome</keyword>
<keyword evidence="1" id="KW-0732">Signal</keyword>
<evidence type="ECO:0000313" key="2">
    <source>
        <dbReference type="EMBL" id="GAA4301742.1"/>
    </source>
</evidence>
<feature type="chain" id="PRO_5046296748" evidence="1">
    <location>
        <begin position="24"/>
        <end position="834"/>
    </location>
</feature>
<proteinExistence type="predicted"/>
<reference evidence="3" key="1">
    <citation type="journal article" date="2019" name="Int. J. Syst. Evol. Microbiol.">
        <title>The Global Catalogue of Microorganisms (GCM) 10K type strain sequencing project: providing services to taxonomists for standard genome sequencing and annotation.</title>
        <authorList>
            <consortium name="The Broad Institute Genomics Platform"/>
            <consortium name="The Broad Institute Genome Sequencing Center for Infectious Disease"/>
            <person name="Wu L."/>
            <person name="Ma J."/>
        </authorList>
    </citation>
    <scope>NUCLEOTIDE SEQUENCE [LARGE SCALE GENOMIC DNA]</scope>
    <source>
        <strain evidence="3">JCM 17664</strain>
    </source>
</reference>
<dbReference type="Pfam" id="PF18939">
    <property type="entry name" value="DUF5686"/>
    <property type="match status" value="2"/>
</dbReference>
<dbReference type="SUPFAM" id="SSF49464">
    <property type="entry name" value="Carboxypeptidase regulatory domain-like"/>
    <property type="match status" value="1"/>
</dbReference>
<comment type="caution">
    <text evidence="2">The sequence shown here is derived from an EMBL/GenBank/DDBJ whole genome shotgun (WGS) entry which is preliminary data.</text>
</comment>
<name>A0ABP8FEH5_9BACT</name>
<protein>
    <submittedName>
        <fullName evidence="2">DUF5686 and carboxypeptidase-like regulatory domain-containing protein</fullName>
    </submittedName>
</protein>
<organism evidence="2 3">
    <name type="scientific">Compostibacter hankyongensis</name>
    <dbReference type="NCBI Taxonomy" id="1007089"/>
    <lineage>
        <taxon>Bacteria</taxon>
        <taxon>Pseudomonadati</taxon>
        <taxon>Bacteroidota</taxon>
        <taxon>Chitinophagia</taxon>
        <taxon>Chitinophagales</taxon>
        <taxon>Chitinophagaceae</taxon>
        <taxon>Compostibacter</taxon>
    </lineage>
</organism>
<dbReference type="InterPro" id="IPR008969">
    <property type="entry name" value="CarboxyPept-like_regulatory"/>
</dbReference>
<dbReference type="Gene3D" id="2.60.40.1120">
    <property type="entry name" value="Carboxypeptidase-like, regulatory domain"/>
    <property type="match status" value="1"/>
</dbReference>
<accession>A0ABP8FEH5</accession>
<dbReference type="RefSeq" id="WP_344974423.1">
    <property type="nucleotide sequence ID" value="NZ_BAABFN010000001.1"/>
</dbReference>
<evidence type="ECO:0000256" key="1">
    <source>
        <dbReference type="SAM" id="SignalP"/>
    </source>
</evidence>
<gene>
    <name evidence="2" type="ORF">GCM10023143_03720</name>
</gene>
<feature type="signal peptide" evidence="1">
    <location>
        <begin position="1"/>
        <end position="23"/>
    </location>
</feature>
<dbReference type="Proteomes" id="UP001501207">
    <property type="component" value="Unassembled WGS sequence"/>
</dbReference>
<dbReference type="InterPro" id="IPR043741">
    <property type="entry name" value="DUF5686"/>
</dbReference>
<sequence length="834" mass="95935">MRNYRLLILGACMGILTCNLAEAQQKVVHGVVRDAHTGEPLPFSTLQFNGSSTGTTSDENGSYTFTLPALPADSLTARTLGYTLQSTALDQTADTQTIDFSLFRQEYALKEFVIHSGSDPALTLLKLIIRHKPLNDPDLLDNYTYKLYNKLELDINRLNREKLRHSKLFRPFAFILDNMDSSAEEKPFLPVFLTETLSDYFYRRQPKKTKELILASRTSGIKNKSITQFLGTTYQNVNVYENFIPVFDKKYVSPISNAGAAYYNYHIADTQYIDNRRFFQVSFSPKRKGESAFFGDFWVHDTTYAILQVSMQVSKTANINFVGRVSLVQEFQQLAGGRWFPRKDMFVADFKPIGDKRPGLIGRKTATYDQVEINNDSAVNAVLEAKAYRDNNIYVLPGAAAKTDTFWQTHRQDTLNRREKGIYTMVDSLQHMPLFNKYSNIIQFVATGTKKFGPLEIGPYYYWFSMNDLEKYRVRFDLGTTRELLKSVYLNGYLAYGFGDRQFKGKIAGLWLLERHPRSYLYGSYTHDLDNGVQYQDQISTDNIFTLAIRKPDIPQKFVMIDEKRFEFYKEGFSGFSQHLSVVNKQFQPYAPLPDASFFGQGKQSDPLHDMQIQLSLRYAWREKFLEGSYYRVSLGSLYPIVQLDLAAGLKGVLNGQYNYRKIGLSISDQMPIPPLGSLYYNFFGGKIYGTLPYLFLEIHPGNELYYYDKYAFNMMNRYEFLSDHYAGFNLEHEIGGGIFNYLPGIRKLKLRQFWTAKGVIGGLSAANRELNITHTGYPFRTLENHPYLELGTGVENILHFIRIDCVWRVAPRPQPGEPLQKRFGVFGSFRLQF</sequence>
<dbReference type="EMBL" id="BAABFN010000001">
    <property type="protein sequence ID" value="GAA4301742.1"/>
    <property type="molecule type" value="Genomic_DNA"/>
</dbReference>
<dbReference type="Pfam" id="PF13715">
    <property type="entry name" value="CarbopepD_reg_2"/>
    <property type="match status" value="1"/>
</dbReference>